<dbReference type="GO" id="GO:0016787">
    <property type="term" value="F:hydrolase activity"/>
    <property type="evidence" value="ECO:0007669"/>
    <property type="project" value="UniProtKB-KW"/>
</dbReference>
<keyword evidence="3" id="KW-1185">Reference proteome</keyword>
<dbReference type="PANTHER" id="PTHR46623:SF6">
    <property type="entry name" value="ALPHA_BETA-HYDROLASES SUPERFAMILY PROTEIN"/>
    <property type="match status" value="1"/>
</dbReference>
<dbReference type="OrthoDB" id="9782215at2"/>
<dbReference type="InterPro" id="IPR002925">
    <property type="entry name" value="Dienelactn_hydro"/>
</dbReference>
<accession>A0A4U1JH71</accession>
<dbReference type="Proteomes" id="UP000309215">
    <property type="component" value="Unassembled WGS sequence"/>
</dbReference>
<reference evidence="2 3" key="1">
    <citation type="submission" date="2019-04" db="EMBL/GenBank/DDBJ databases">
        <authorList>
            <person name="Li Y."/>
            <person name="Wang J."/>
        </authorList>
    </citation>
    <scope>NUCLEOTIDE SEQUENCE [LARGE SCALE GENOMIC DNA]</scope>
    <source>
        <strain evidence="2 3">DSM 14668</strain>
    </source>
</reference>
<organism evidence="2 3">
    <name type="scientific">Polyangium fumosum</name>
    <dbReference type="NCBI Taxonomy" id="889272"/>
    <lineage>
        <taxon>Bacteria</taxon>
        <taxon>Pseudomonadati</taxon>
        <taxon>Myxococcota</taxon>
        <taxon>Polyangia</taxon>
        <taxon>Polyangiales</taxon>
        <taxon>Polyangiaceae</taxon>
        <taxon>Polyangium</taxon>
    </lineage>
</organism>
<dbReference type="InterPro" id="IPR029058">
    <property type="entry name" value="AB_hydrolase_fold"/>
</dbReference>
<proteinExistence type="predicted"/>
<dbReference type="Gene3D" id="3.40.50.1820">
    <property type="entry name" value="alpha/beta hydrolase"/>
    <property type="match status" value="1"/>
</dbReference>
<sequence length="262" mass="27940">MPIELDGFKRGSFTHDGAERDVYRRGSGPGVVVMSEIPGITPQVIRFAERVAAEGFTVFMPQLFGTPGKPFSTAYAASQLARACISREFAVLAANESSPLVDWLRALCRHVHAELGGKGVGAIGMCITGNFALALMVDPAVAAPVLSQPSLPLGLGAARRAGMHISERDLAAVKERCASGAQVLAMRFTHDPLCPGERFVSLRKELGPALESIEIDSGPGNTWGIQRLAHSVVTNDLVDEAGHPTRQALDRVLAFFGERLRG</sequence>
<evidence type="ECO:0000313" key="3">
    <source>
        <dbReference type="Proteomes" id="UP000309215"/>
    </source>
</evidence>
<dbReference type="AlphaFoldDB" id="A0A4U1JH71"/>
<dbReference type="PANTHER" id="PTHR46623">
    <property type="entry name" value="CARBOXYMETHYLENEBUTENOLIDASE-RELATED"/>
    <property type="match status" value="1"/>
</dbReference>
<comment type="caution">
    <text evidence="2">The sequence shown here is derived from an EMBL/GenBank/DDBJ whole genome shotgun (WGS) entry which is preliminary data.</text>
</comment>
<dbReference type="RefSeq" id="WP_136928199.1">
    <property type="nucleotide sequence ID" value="NZ_SSMQ01000005.1"/>
</dbReference>
<feature type="domain" description="Dienelactone hydrolase" evidence="1">
    <location>
        <begin position="28"/>
        <end position="164"/>
    </location>
</feature>
<dbReference type="InterPro" id="IPR051049">
    <property type="entry name" value="Dienelactone_hydrolase-like"/>
</dbReference>
<name>A0A4U1JH71_9BACT</name>
<evidence type="ECO:0000313" key="2">
    <source>
        <dbReference type="EMBL" id="TKD11925.1"/>
    </source>
</evidence>
<dbReference type="Pfam" id="PF01738">
    <property type="entry name" value="DLH"/>
    <property type="match status" value="1"/>
</dbReference>
<evidence type="ECO:0000259" key="1">
    <source>
        <dbReference type="Pfam" id="PF01738"/>
    </source>
</evidence>
<dbReference type="EMBL" id="SSMQ01000005">
    <property type="protein sequence ID" value="TKD11925.1"/>
    <property type="molecule type" value="Genomic_DNA"/>
</dbReference>
<protein>
    <submittedName>
        <fullName evidence="2">Dienelactone hydrolase</fullName>
    </submittedName>
</protein>
<gene>
    <name evidence="2" type="ORF">E8A74_07310</name>
</gene>
<dbReference type="SUPFAM" id="SSF53474">
    <property type="entry name" value="alpha/beta-Hydrolases"/>
    <property type="match status" value="1"/>
</dbReference>
<keyword evidence="2" id="KW-0378">Hydrolase</keyword>